<gene>
    <name evidence="10" type="ORF">RHSIM_Rhsim10G0074400</name>
</gene>
<organism evidence="10 11">
    <name type="scientific">Rhododendron simsii</name>
    <name type="common">Sims's rhododendron</name>
    <dbReference type="NCBI Taxonomy" id="118357"/>
    <lineage>
        <taxon>Eukaryota</taxon>
        <taxon>Viridiplantae</taxon>
        <taxon>Streptophyta</taxon>
        <taxon>Embryophyta</taxon>
        <taxon>Tracheophyta</taxon>
        <taxon>Spermatophyta</taxon>
        <taxon>Magnoliopsida</taxon>
        <taxon>eudicotyledons</taxon>
        <taxon>Gunneridae</taxon>
        <taxon>Pentapetalae</taxon>
        <taxon>asterids</taxon>
        <taxon>Ericales</taxon>
        <taxon>Ericaceae</taxon>
        <taxon>Ericoideae</taxon>
        <taxon>Rhodoreae</taxon>
        <taxon>Rhododendron</taxon>
    </lineage>
</organism>
<keyword evidence="6" id="KW-0143">Chaperone</keyword>
<comment type="similarity">
    <text evidence="2">Belongs to the ASF1 family.</text>
</comment>
<dbReference type="OrthoDB" id="29755at2759"/>
<evidence type="ECO:0000256" key="3">
    <source>
        <dbReference type="ARBA" id="ARBA00010199"/>
    </source>
</evidence>
<protein>
    <recommendedName>
        <fullName evidence="8">Protein DETOXIFICATION</fullName>
    </recommendedName>
    <alternativeName>
        <fullName evidence="8">Multidrug and toxic compound extrusion protein</fullName>
    </alternativeName>
</protein>
<keyword evidence="8" id="KW-0472">Membrane</keyword>
<keyword evidence="7" id="KW-0539">Nucleus</keyword>
<evidence type="ECO:0000313" key="11">
    <source>
        <dbReference type="Proteomes" id="UP000626092"/>
    </source>
</evidence>
<dbReference type="GO" id="GO:0005634">
    <property type="term" value="C:nucleus"/>
    <property type="evidence" value="ECO:0007669"/>
    <property type="project" value="UniProtKB-SubCell"/>
</dbReference>
<dbReference type="SUPFAM" id="SSF101546">
    <property type="entry name" value="ASF1-like"/>
    <property type="match status" value="2"/>
</dbReference>
<evidence type="ECO:0000256" key="9">
    <source>
        <dbReference type="SAM" id="MobiDB-lite"/>
    </source>
</evidence>
<keyword evidence="8" id="KW-1133">Transmembrane helix</keyword>
<evidence type="ECO:0000256" key="2">
    <source>
        <dbReference type="ARBA" id="ARBA00006051"/>
    </source>
</evidence>
<proteinExistence type="inferred from homology"/>
<dbReference type="InterPro" id="IPR036747">
    <property type="entry name" value="ASF1-like_sf"/>
</dbReference>
<dbReference type="InterPro" id="IPR006818">
    <property type="entry name" value="ASF1-like"/>
</dbReference>
<comment type="subcellular location">
    <subcellularLocation>
        <location evidence="1">Nucleus</location>
    </subcellularLocation>
</comment>
<dbReference type="EMBL" id="WJXA01000010">
    <property type="protein sequence ID" value="KAF7130832.1"/>
    <property type="molecule type" value="Genomic_DNA"/>
</dbReference>
<feature type="region of interest" description="Disordered" evidence="9">
    <location>
        <begin position="579"/>
        <end position="640"/>
    </location>
</feature>
<reference evidence="10" key="1">
    <citation type="submission" date="2019-11" db="EMBL/GenBank/DDBJ databases">
        <authorList>
            <person name="Liu Y."/>
            <person name="Hou J."/>
            <person name="Li T.-Q."/>
            <person name="Guan C.-H."/>
            <person name="Wu X."/>
            <person name="Wu H.-Z."/>
            <person name="Ling F."/>
            <person name="Zhang R."/>
            <person name="Shi X.-G."/>
            <person name="Ren J.-P."/>
            <person name="Chen E.-F."/>
            <person name="Sun J.-M."/>
        </authorList>
    </citation>
    <scope>NUCLEOTIDE SEQUENCE</scope>
    <source>
        <strain evidence="10">Adult_tree_wgs_1</strain>
        <tissue evidence="10">Leaves</tissue>
    </source>
</reference>
<dbReference type="GO" id="GO:0042910">
    <property type="term" value="F:xenobiotic transmembrane transporter activity"/>
    <property type="evidence" value="ECO:0007669"/>
    <property type="project" value="InterPro"/>
</dbReference>
<dbReference type="PANTHER" id="PTHR12040">
    <property type="entry name" value="ANTI-SILENCING PROTEIN 1"/>
    <property type="match status" value="1"/>
</dbReference>
<evidence type="ECO:0000256" key="8">
    <source>
        <dbReference type="RuleBase" id="RU004914"/>
    </source>
</evidence>
<dbReference type="GO" id="GO:0015297">
    <property type="term" value="F:antiporter activity"/>
    <property type="evidence" value="ECO:0007669"/>
    <property type="project" value="InterPro"/>
</dbReference>
<evidence type="ECO:0000256" key="7">
    <source>
        <dbReference type="ARBA" id="ARBA00023242"/>
    </source>
</evidence>
<evidence type="ECO:0000256" key="6">
    <source>
        <dbReference type="ARBA" id="ARBA00023186"/>
    </source>
</evidence>
<dbReference type="Pfam" id="PF01554">
    <property type="entry name" value="MatE"/>
    <property type="match status" value="1"/>
</dbReference>
<dbReference type="Proteomes" id="UP000626092">
    <property type="component" value="Unassembled WGS sequence"/>
</dbReference>
<comment type="caution">
    <text evidence="10">The sequence shown here is derived from an EMBL/GenBank/DDBJ whole genome shotgun (WGS) entry which is preliminary data.</text>
</comment>
<evidence type="ECO:0000256" key="4">
    <source>
        <dbReference type="ARBA" id="ARBA00023015"/>
    </source>
</evidence>
<dbReference type="Gene3D" id="2.60.40.1490">
    <property type="entry name" value="Histone chaperone ASF1-like"/>
    <property type="match status" value="2"/>
</dbReference>
<comment type="similarity">
    <text evidence="3 8">Belongs to the multi antimicrobial extrusion (MATE) (TC 2.A.66.1) family.</text>
</comment>
<comment type="caution">
    <text evidence="8">Lacks conserved residue(s) required for the propagation of feature annotation.</text>
</comment>
<keyword evidence="4" id="KW-0805">Transcription regulation</keyword>
<sequence length="640" mass="72052">MDKLLVLSGQDPIVSMEAGKYAIWLIPLLFSYAILETMVPYLQTQSLILPMLLYAQLSLSLFTYLFVGPYNYFTALSHPIFYRCCCKVLLSIAVSLRENASLTYNILTVFLSLFLVEAFMCISASITEKRKIYHICSTRLSNELGAGNPRAAQPRVCTVMVLSVAEGIMVSATLFCCRSILGYAYSAEKEVVDYVREMTPLLYLSIIMDSLTAILSDIEWMKLMRNLFEWAIYYVNNDYEDAQLREEPPAKVLIDKVQRDILSDKLRVSLSTLKTVKVEYKTLRKIVRLKYEGRLSILADPWPKLLMILSHGTMCTLLSFLRDSKDDPFPGNNMVLVTERVDTHEDAHAKVVVEEQNIQIHPHIVEAFMCIGAYITEKRKIYHICSTRVSNELGAGNPRAAQLSVCTVMVLAVAEAIMVSATLFCCCSILGYGYSGEKEVVDYVREMTRLLCLSIIMDSLTALLSDIEWKLTYVDETYDQVLESVVVGPVNIGNYRFVFEADPPDPSKIREDDIIGVTVLLLTCSYLGQEFIRVGYHVNKDYEDVQLREEPPAKVLIDKVQRDILSDKPRVTKFPINFHSENSESGVQDPSQDCQAQVDGNEEEIQVSGSPPDCDAQVDGNDQDEQVSASPDKPSNGEIL</sequence>
<evidence type="ECO:0000256" key="5">
    <source>
        <dbReference type="ARBA" id="ARBA00023163"/>
    </source>
</evidence>
<feature type="transmembrane region" description="Helical" evidence="8">
    <location>
        <begin position="47"/>
        <end position="68"/>
    </location>
</feature>
<feature type="transmembrane region" description="Helical" evidence="8">
    <location>
        <begin position="21"/>
        <end position="41"/>
    </location>
</feature>
<keyword evidence="5" id="KW-0804">Transcription</keyword>
<dbReference type="GO" id="GO:0000785">
    <property type="term" value="C:chromatin"/>
    <property type="evidence" value="ECO:0007669"/>
    <property type="project" value="TreeGrafter"/>
</dbReference>
<dbReference type="PANTHER" id="PTHR12040:SF0">
    <property type="entry name" value="HISTONE CHAPERONE ASF1"/>
    <property type="match status" value="1"/>
</dbReference>
<name>A0A834LDP0_RHOSS</name>
<evidence type="ECO:0000256" key="1">
    <source>
        <dbReference type="ARBA" id="ARBA00004123"/>
    </source>
</evidence>
<dbReference type="InterPro" id="IPR002528">
    <property type="entry name" value="MATE_fam"/>
</dbReference>
<accession>A0A834LDP0</accession>
<dbReference type="GO" id="GO:0006335">
    <property type="term" value="P:DNA replication-dependent chromatin assembly"/>
    <property type="evidence" value="ECO:0007669"/>
    <property type="project" value="TreeGrafter"/>
</dbReference>
<dbReference type="Pfam" id="PF04729">
    <property type="entry name" value="ASF1_hist_chap"/>
    <property type="match status" value="2"/>
</dbReference>
<dbReference type="GO" id="GO:0042393">
    <property type="term" value="F:histone binding"/>
    <property type="evidence" value="ECO:0007669"/>
    <property type="project" value="TreeGrafter"/>
</dbReference>
<dbReference type="GO" id="GO:0016020">
    <property type="term" value="C:membrane"/>
    <property type="evidence" value="ECO:0007669"/>
    <property type="project" value="InterPro"/>
</dbReference>
<keyword evidence="11" id="KW-1185">Reference proteome</keyword>
<keyword evidence="8" id="KW-0812">Transmembrane</keyword>
<evidence type="ECO:0000313" key="10">
    <source>
        <dbReference type="EMBL" id="KAF7130832.1"/>
    </source>
</evidence>
<feature type="compositionally biased region" description="Polar residues" evidence="9">
    <location>
        <begin position="579"/>
        <end position="595"/>
    </location>
</feature>
<dbReference type="AlphaFoldDB" id="A0A834LDP0"/>
<feature type="transmembrane region" description="Helical" evidence="8">
    <location>
        <begin position="102"/>
        <end position="122"/>
    </location>
</feature>